<dbReference type="InterPro" id="IPR001296">
    <property type="entry name" value="Glyco_trans_1"/>
</dbReference>
<evidence type="ECO:0000313" key="6">
    <source>
        <dbReference type="Proteomes" id="UP001595909"/>
    </source>
</evidence>
<dbReference type="Pfam" id="PF00534">
    <property type="entry name" value="Glycos_transf_1"/>
    <property type="match status" value="1"/>
</dbReference>
<protein>
    <submittedName>
        <fullName evidence="5">Glycosyltransferase family 4 protein</fullName>
        <ecNumber evidence="5">2.4.-.-</ecNumber>
    </submittedName>
</protein>
<evidence type="ECO:0000256" key="1">
    <source>
        <dbReference type="ARBA" id="ARBA00022676"/>
    </source>
</evidence>
<evidence type="ECO:0000256" key="2">
    <source>
        <dbReference type="ARBA" id="ARBA00022679"/>
    </source>
</evidence>
<dbReference type="Pfam" id="PF13579">
    <property type="entry name" value="Glyco_trans_4_4"/>
    <property type="match status" value="1"/>
</dbReference>
<dbReference type="InterPro" id="IPR050194">
    <property type="entry name" value="Glycosyltransferase_grp1"/>
</dbReference>
<comment type="caution">
    <text evidence="5">The sequence shown here is derived from an EMBL/GenBank/DDBJ whole genome shotgun (WGS) entry which is preliminary data.</text>
</comment>
<evidence type="ECO:0000259" key="3">
    <source>
        <dbReference type="Pfam" id="PF00534"/>
    </source>
</evidence>
<dbReference type="SUPFAM" id="SSF53756">
    <property type="entry name" value="UDP-Glycosyltransferase/glycogen phosphorylase"/>
    <property type="match status" value="1"/>
</dbReference>
<keyword evidence="1 5" id="KW-0328">Glycosyltransferase</keyword>
<name>A0ABV9RHV9_9PSEU</name>
<dbReference type="CDD" id="cd03801">
    <property type="entry name" value="GT4_PimA-like"/>
    <property type="match status" value="1"/>
</dbReference>
<dbReference type="Proteomes" id="UP001595909">
    <property type="component" value="Unassembled WGS sequence"/>
</dbReference>
<dbReference type="RefSeq" id="WP_274187256.1">
    <property type="nucleotide sequence ID" value="NZ_BAABHN010000023.1"/>
</dbReference>
<feature type="domain" description="Glycosyl transferase family 1" evidence="3">
    <location>
        <begin position="202"/>
        <end position="353"/>
    </location>
</feature>
<dbReference type="EC" id="2.4.-.-" evidence="5"/>
<keyword evidence="6" id="KW-1185">Reference proteome</keyword>
<keyword evidence="2 5" id="KW-0808">Transferase</keyword>
<dbReference type="PANTHER" id="PTHR45947:SF3">
    <property type="entry name" value="SULFOQUINOVOSYL TRANSFERASE SQD2"/>
    <property type="match status" value="1"/>
</dbReference>
<gene>
    <name evidence="5" type="ORF">ACFPEL_12055</name>
</gene>
<dbReference type="GO" id="GO:0016757">
    <property type="term" value="F:glycosyltransferase activity"/>
    <property type="evidence" value="ECO:0007669"/>
    <property type="project" value="UniProtKB-KW"/>
</dbReference>
<proteinExistence type="predicted"/>
<dbReference type="PANTHER" id="PTHR45947">
    <property type="entry name" value="SULFOQUINOVOSYL TRANSFERASE SQD2"/>
    <property type="match status" value="1"/>
</dbReference>
<evidence type="ECO:0000313" key="5">
    <source>
        <dbReference type="EMBL" id="MFC4833139.1"/>
    </source>
</evidence>
<dbReference type="EMBL" id="JBHSIM010000023">
    <property type="protein sequence ID" value="MFC4833139.1"/>
    <property type="molecule type" value="Genomic_DNA"/>
</dbReference>
<sequence length="381" mass="40753">MQEGLPPTAEDVVNDVVIVLTYYAPYVSGLTNVARDVAEGLAARGWRVCVVTSKHDPALPTHDERNGVRIVRAPVLARVGKGTIGINLTRMALHEMRRSRVANLHLPLIEAGLLSRLSSVPVVSTYHCDVTLPPGLVNGLQRRAIDRASAGALRHSVTTVVSSEDYARHSRMWDVIRPALAEIPPPCLPRGEGRPGFRDGTGFHVGFLGRLVEEKGVEHLVDAFRALDDPGARLLIGGDYLGVAGGSVVDRVRRHAGDDPRISLLGFVADERLDDFYASLDAFALPSVNAFEAFGIVQVVAMRAGVPAVVSDLPGVRTVVGTTGFGEVVPPGDVRELTAALRRLRDDPPDAAAGRAAADEHFGVEAVLDAYEAVFTKAADR</sequence>
<organism evidence="5 6">
    <name type="scientific">Actinomycetospora chibensis</name>
    <dbReference type="NCBI Taxonomy" id="663606"/>
    <lineage>
        <taxon>Bacteria</taxon>
        <taxon>Bacillati</taxon>
        <taxon>Actinomycetota</taxon>
        <taxon>Actinomycetes</taxon>
        <taxon>Pseudonocardiales</taxon>
        <taxon>Pseudonocardiaceae</taxon>
        <taxon>Actinomycetospora</taxon>
    </lineage>
</organism>
<dbReference type="InterPro" id="IPR028098">
    <property type="entry name" value="Glyco_trans_4-like_N"/>
</dbReference>
<reference evidence="6" key="1">
    <citation type="journal article" date="2019" name="Int. J. Syst. Evol. Microbiol.">
        <title>The Global Catalogue of Microorganisms (GCM) 10K type strain sequencing project: providing services to taxonomists for standard genome sequencing and annotation.</title>
        <authorList>
            <consortium name="The Broad Institute Genomics Platform"/>
            <consortium name="The Broad Institute Genome Sequencing Center for Infectious Disease"/>
            <person name="Wu L."/>
            <person name="Ma J."/>
        </authorList>
    </citation>
    <scope>NUCLEOTIDE SEQUENCE [LARGE SCALE GENOMIC DNA]</scope>
    <source>
        <strain evidence="6">CCUG 50347</strain>
    </source>
</reference>
<accession>A0ABV9RHV9</accession>
<evidence type="ECO:0000259" key="4">
    <source>
        <dbReference type="Pfam" id="PF13579"/>
    </source>
</evidence>
<dbReference type="Gene3D" id="3.40.50.2000">
    <property type="entry name" value="Glycogen Phosphorylase B"/>
    <property type="match status" value="2"/>
</dbReference>
<feature type="domain" description="Glycosyltransferase subfamily 4-like N-terminal" evidence="4">
    <location>
        <begin position="29"/>
        <end position="183"/>
    </location>
</feature>